<dbReference type="SUPFAM" id="SSF52540">
    <property type="entry name" value="P-loop containing nucleoside triphosphate hydrolases"/>
    <property type="match status" value="1"/>
</dbReference>
<dbReference type="PATRIC" id="fig|1679444.3.peg.1977"/>
<dbReference type="HAMAP" id="MF_00379">
    <property type="entry name" value="GTPase_MnmE"/>
    <property type="match status" value="1"/>
</dbReference>
<dbReference type="GO" id="GO:0005829">
    <property type="term" value="C:cytosol"/>
    <property type="evidence" value="ECO:0007669"/>
    <property type="project" value="TreeGrafter"/>
</dbReference>
<dbReference type="InterPro" id="IPR004520">
    <property type="entry name" value="GTPase_MnmE"/>
</dbReference>
<dbReference type="InterPro" id="IPR005225">
    <property type="entry name" value="Small_GTP-bd"/>
</dbReference>
<feature type="binding site" evidence="6">
    <location>
        <position position="261"/>
    </location>
    <ligand>
        <name>K(+)</name>
        <dbReference type="ChEBI" id="CHEBI:29103"/>
    </ligand>
</feature>
<comment type="cofactor">
    <cofactor evidence="6">
        <name>K(+)</name>
        <dbReference type="ChEBI" id="CHEBI:29103"/>
    </cofactor>
    <text evidence="6">Binds 1 potassium ion per subunit.</text>
</comment>
<keyword evidence="2 6" id="KW-0819">tRNA processing</keyword>
<dbReference type="NCBIfam" id="TIGR00231">
    <property type="entry name" value="small_GTP"/>
    <property type="match status" value="1"/>
</dbReference>
<dbReference type="SUPFAM" id="SSF116878">
    <property type="entry name" value="TrmE connector domain"/>
    <property type="match status" value="1"/>
</dbReference>
<evidence type="ECO:0000256" key="4">
    <source>
        <dbReference type="ARBA" id="ARBA00022958"/>
    </source>
</evidence>
<evidence type="ECO:0000256" key="5">
    <source>
        <dbReference type="ARBA" id="ARBA00023134"/>
    </source>
</evidence>
<sequence length="458" mass="48920">MATTSHPPHASFVNAHQHTTTIAALATAPGIGALATIRISGPDSLPILERIAGKTLQPRRATLAAIRDRDGNIIDRTVTTYYQAPASFTGENTVEITCHGGHLVTRRILDRILEAGAEPAAPGEYTQRAFLNGKLDLTQAEAVMDIISAGSDLALRAAQNQLEGAIGQRIQKQASALIGITAHLEAYIDFPEEDISPDTAGQLADGIARIRENLDTLLQTAEQGRLLREGIRTAIIGEPNVGKSSLLNSLLGYERAIVSDIAGTTRDTIEETVHIGGLALRLIDTAGIHHTEDTIEQAGIARTLRAGAEADLVLEIADATQPPRRIPLPETPRIHLLILNKTDLGTHPAWEGIEAIPYSCLTGTGKHDLEQRMVSAFLSGETLTPGHELAAINARHQHALKQTVASLEAARASILAGDSPEYTALDLREALDHLGAITGRIDTEDILTAIFSQFCLGK</sequence>
<dbReference type="GO" id="GO:0003924">
    <property type="term" value="F:GTPase activity"/>
    <property type="evidence" value="ECO:0007669"/>
    <property type="project" value="UniProtKB-UniRule"/>
</dbReference>
<keyword evidence="4 6" id="KW-0630">Potassium</keyword>
<dbReference type="PANTHER" id="PTHR42714">
    <property type="entry name" value="TRNA MODIFICATION GTPASE GTPBP3"/>
    <property type="match status" value="1"/>
</dbReference>
<comment type="similarity">
    <text evidence="1 6 7">Belongs to the TRAFAC class TrmE-Era-EngA-EngB-Septin-like GTPase superfamily. TrmE GTPase family.</text>
</comment>
<dbReference type="AlphaFoldDB" id="A0A1C7PEC0"/>
<dbReference type="Pfam" id="PF01926">
    <property type="entry name" value="MMR_HSR1"/>
    <property type="match status" value="1"/>
</dbReference>
<feature type="binding site" evidence="6">
    <location>
        <position position="95"/>
    </location>
    <ligand>
        <name>(6S)-5-formyl-5,6,7,8-tetrahydrofolate</name>
        <dbReference type="ChEBI" id="CHEBI:57457"/>
    </ligand>
</feature>
<dbReference type="InterPro" id="IPR027266">
    <property type="entry name" value="TrmE/GcvT-like"/>
</dbReference>
<comment type="subunit">
    <text evidence="6">Homodimer. Heterotetramer of two MnmE and two MnmG subunits.</text>
</comment>
<dbReference type="STRING" id="1679444.PYTT_0978"/>
<evidence type="ECO:0000313" key="10">
    <source>
        <dbReference type="Proteomes" id="UP000176204"/>
    </source>
</evidence>
<keyword evidence="10" id="KW-1185">Reference proteome</keyword>
<dbReference type="Pfam" id="PF12631">
    <property type="entry name" value="MnmE_helical"/>
    <property type="match status" value="1"/>
</dbReference>
<dbReference type="Gene3D" id="3.30.1360.120">
    <property type="entry name" value="Probable tRNA modification gtpase trme, domain 1"/>
    <property type="match status" value="1"/>
</dbReference>
<evidence type="ECO:0000313" key="9">
    <source>
        <dbReference type="EMBL" id="SEH81933.1"/>
    </source>
</evidence>
<dbReference type="RefSeq" id="WP_067773066.1">
    <property type="nucleotide sequence ID" value="NZ_LIGX01000007.1"/>
</dbReference>
<dbReference type="GO" id="GO:0030488">
    <property type="term" value="P:tRNA methylation"/>
    <property type="evidence" value="ECO:0007669"/>
    <property type="project" value="TreeGrafter"/>
</dbReference>
<keyword evidence="6" id="KW-0479">Metal-binding</keyword>
<evidence type="ECO:0000256" key="3">
    <source>
        <dbReference type="ARBA" id="ARBA00022741"/>
    </source>
</evidence>
<dbReference type="NCBIfam" id="TIGR00450">
    <property type="entry name" value="mnmE_trmE_thdF"/>
    <property type="match status" value="1"/>
</dbReference>
<comment type="caution">
    <text evidence="6">Lacks conserved residue(s) required for the propagation of feature annotation.</text>
</comment>
<dbReference type="Proteomes" id="UP000176204">
    <property type="component" value="Chromosome I"/>
</dbReference>
<reference evidence="10" key="1">
    <citation type="submission" date="2016-09" db="EMBL/GenBank/DDBJ databases">
        <authorList>
            <person name="Koehorst J."/>
        </authorList>
    </citation>
    <scope>NUCLEOTIDE SEQUENCE [LARGE SCALE GENOMIC DNA]</scope>
</reference>
<feature type="binding site" evidence="6">
    <location>
        <position position="240"/>
    </location>
    <ligand>
        <name>K(+)</name>
        <dbReference type="ChEBI" id="CHEBI:29103"/>
    </ligand>
</feature>
<feature type="domain" description="TrmE-type G" evidence="8">
    <location>
        <begin position="230"/>
        <end position="378"/>
    </location>
</feature>
<keyword evidence="6" id="KW-0378">Hydrolase</keyword>
<dbReference type="GO" id="GO:0005525">
    <property type="term" value="F:GTP binding"/>
    <property type="evidence" value="ECO:0007669"/>
    <property type="project" value="UniProtKB-UniRule"/>
</dbReference>
<comment type="function">
    <text evidence="6">Exhibits a very high intrinsic GTPase hydrolysis rate. Involved in the addition of a carboxymethylaminomethyl (cmnm) group at the wobble position (U34) of certain tRNAs, forming tRNA-cmnm(5)s(2)U34.</text>
</comment>
<dbReference type="InterPro" id="IPR031168">
    <property type="entry name" value="G_TrmE"/>
</dbReference>
<dbReference type="GO" id="GO:0046872">
    <property type="term" value="F:metal ion binding"/>
    <property type="evidence" value="ECO:0007669"/>
    <property type="project" value="UniProtKB-KW"/>
</dbReference>
<evidence type="ECO:0000259" key="8">
    <source>
        <dbReference type="PROSITE" id="PS51709"/>
    </source>
</evidence>
<feature type="binding site" evidence="6">
    <location>
        <position position="38"/>
    </location>
    <ligand>
        <name>(6S)-5-formyl-5,6,7,8-tetrahydrofolate</name>
        <dbReference type="ChEBI" id="CHEBI:57457"/>
    </ligand>
</feature>
<dbReference type="EC" id="3.6.-.-" evidence="6"/>
<feature type="binding site" evidence="6">
    <location>
        <position position="264"/>
    </location>
    <ligand>
        <name>K(+)</name>
        <dbReference type="ChEBI" id="CHEBI:29103"/>
    </ligand>
</feature>
<protein>
    <recommendedName>
        <fullName evidence="6">tRNA modification GTPase MnmE</fullName>
        <ecNumber evidence="6">3.6.-.-</ecNumber>
    </recommendedName>
</protein>
<proteinExistence type="inferred from homology"/>
<keyword evidence="6" id="KW-0460">Magnesium</keyword>
<dbReference type="NCBIfam" id="NF003661">
    <property type="entry name" value="PRK05291.1-3"/>
    <property type="match status" value="1"/>
</dbReference>
<dbReference type="CDD" id="cd04164">
    <property type="entry name" value="trmE"/>
    <property type="match status" value="1"/>
</dbReference>
<feature type="binding site" evidence="6">
    <location>
        <position position="259"/>
    </location>
    <ligand>
        <name>K(+)</name>
        <dbReference type="ChEBI" id="CHEBI:29103"/>
    </ligand>
</feature>
<keyword evidence="3 6" id="KW-0547">Nucleotide-binding</keyword>
<feature type="binding site" evidence="6">
    <location>
        <position position="244"/>
    </location>
    <ligand>
        <name>Mg(2+)</name>
        <dbReference type="ChEBI" id="CHEBI:18420"/>
    </ligand>
</feature>
<keyword evidence="6" id="KW-0963">Cytoplasm</keyword>
<dbReference type="InterPro" id="IPR027417">
    <property type="entry name" value="P-loop_NTPase"/>
</dbReference>
<feature type="binding site" evidence="6">
    <location>
        <begin position="240"/>
        <end position="245"/>
    </location>
    <ligand>
        <name>GTP</name>
        <dbReference type="ChEBI" id="CHEBI:37565"/>
    </ligand>
</feature>
<dbReference type="InterPro" id="IPR018948">
    <property type="entry name" value="GTP-bd_TrmE_N"/>
</dbReference>
<dbReference type="OrthoDB" id="9805918at2"/>
<name>A0A1C7PEC0_9BACT</name>
<dbReference type="CDD" id="cd14858">
    <property type="entry name" value="TrmE_N"/>
    <property type="match status" value="1"/>
</dbReference>
<evidence type="ECO:0000256" key="7">
    <source>
        <dbReference type="RuleBase" id="RU003313"/>
    </source>
</evidence>
<accession>A0A1C7PEC0</accession>
<feature type="binding site" evidence="6">
    <location>
        <begin position="284"/>
        <end position="287"/>
    </location>
    <ligand>
        <name>GTP</name>
        <dbReference type="ChEBI" id="CHEBI:37565"/>
    </ligand>
</feature>
<dbReference type="KEGG" id="agl:PYTT_0978"/>
<dbReference type="PROSITE" id="PS51709">
    <property type="entry name" value="G_TRME"/>
    <property type="match status" value="1"/>
</dbReference>
<feature type="binding site" evidence="6">
    <location>
        <begin position="259"/>
        <end position="265"/>
    </location>
    <ligand>
        <name>GTP</name>
        <dbReference type="ChEBI" id="CHEBI:37565"/>
    </ligand>
</feature>
<keyword evidence="5 6" id="KW-0342">GTP-binding</keyword>
<evidence type="ECO:0000256" key="2">
    <source>
        <dbReference type="ARBA" id="ARBA00022694"/>
    </source>
</evidence>
<dbReference type="InterPro" id="IPR027368">
    <property type="entry name" value="MnmE_dom2"/>
</dbReference>
<dbReference type="Gene3D" id="1.20.120.430">
    <property type="entry name" value="tRNA modification GTPase MnmE domain 2"/>
    <property type="match status" value="1"/>
</dbReference>
<dbReference type="PANTHER" id="PTHR42714:SF2">
    <property type="entry name" value="TRNA MODIFICATION GTPASE GTPBP3, MITOCHONDRIAL"/>
    <property type="match status" value="1"/>
</dbReference>
<gene>
    <name evidence="6" type="primary">mnmE</name>
    <name evidence="6" type="synonym">trmE</name>
    <name evidence="9" type="ORF">PYTT_0978</name>
</gene>
<dbReference type="GO" id="GO:0002098">
    <property type="term" value="P:tRNA wobble uridine modification"/>
    <property type="evidence" value="ECO:0007669"/>
    <property type="project" value="TreeGrafter"/>
</dbReference>
<feature type="binding site" evidence="6">
    <location>
        <position position="458"/>
    </location>
    <ligand>
        <name>(6S)-5-formyl-5,6,7,8-tetrahydrofolate</name>
        <dbReference type="ChEBI" id="CHEBI:57457"/>
    </ligand>
</feature>
<feature type="binding site" evidence="6">
    <location>
        <position position="265"/>
    </location>
    <ligand>
        <name>Mg(2+)</name>
        <dbReference type="ChEBI" id="CHEBI:18420"/>
    </ligand>
</feature>
<organism evidence="9 10">
    <name type="scientific">Akkermansia glycaniphila</name>
    <dbReference type="NCBI Taxonomy" id="1679444"/>
    <lineage>
        <taxon>Bacteria</taxon>
        <taxon>Pseudomonadati</taxon>
        <taxon>Verrucomicrobiota</taxon>
        <taxon>Verrucomicrobiia</taxon>
        <taxon>Verrucomicrobiales</taxon>
        <taxon>Akkermansiaceae</taxon>
        <taxon>Akkermansia</taxon>
    </lineage>
</organism>
<evidence type="ECO:0000256" key="1">
    <source>
        <dbReference type="ARBA" id="ARBA00011043"/>
    </source>
</evidence>
<dbReference type="EMBL" id="LT629973">
    <property type="protein sequence ID" value="SEH81933.1"/>
    <property type="molecule type" value="Genomic_DNA"/>
</dbReference>
<dbReference type="InterPro" id="IPR006073">
    <property type="entry name" value="GTP-bd"/>
</dbReference>
<dbReference type="Pfam" id="PF10396">
    <property type="entry name" value="TrmE_N"/>
    <property type="match status" value="1"/>
</dbReference>
<feature type="binding site" evidence="6">
    <location>
        <position position="134"/>
    </location>
    <ligand>
        <name>(6S)-5-formyl-5,6,7,8-tetrahydrofolate</name>
        <dbReference type="ChEBI" id="CHEBI:57457"/>
    </ligand>
</feature>
<dbReference type="Gene3D" id="3.40.50.300">
    <property type="entry name" value="P-loop containing nucleotide triphosphate hydrolases"/>
    <property type="match status" value="1"/>
</dbReference>
<dbReference type="InterPro" id="IPR025867">
    <property type="entry name" value="MnmE_helical"/>
</dbReference>
<comment type="subcellular location">
    <subcellularLocation>
        <location evidence="6">Cytoplasm</location>
    </subcellularLocation>
</comment>
<evidence type="ECO:0000256" key="6">
    <source>
        <dbReference type="HAMAP-Rule" id="MF_00379"/>
    </source>
</evidence>